<evidence type="ECO:0000313" key="1">
    <source>
        <dbReference type="EMBL" id="ANE49682.1"/>
    </source>
</evidence>
<dbReference type="KEGG" id="fla:SY85_03380"/>
<accession>A0A172TRR8</accession>
<dbReference type="Proteomes" id="UP000077177">
    <property type="component" value="Chromosome"/>
</dbReference>
<dbReference type="EMBL" id="CP011390">
    <property type="protein sequence ID" value="ANE49682.1"/>
    <property type="molecule type" value="Genomic_DNA"/>
</dbReference>
<evidence type="ECO:0000313" key="2">
    <source>
        <dbReference type="Proteomes" id="UP000077177"/>
    </source>
</evidence>
<protein>
    <submittedName>
        <fullName evidence="1">Uncharacterized protein</fullName>
    </submittedName>
</protein>
<proteinExistence type="predicted"/>
<reference evidence="1 2" key="2">
    <citation type="journal article" date="2016" name="Int. J. Syst. Evol. Microbiol.">
        <title>Flavisolibacter tropicus sp. nov., isolated from tropical soil.</title>
        <authorList>
            <person name="Lee J.J."/>
            <person name="Kang M.S."/>
            <person name="Kim G.S."/>
            <person name="Lee C.S."/>
            <person name="Lim S."/>
            <person name="Lee J."/>
            <person name="Roh S.H."/>
            <person name="Kang H."/>
            <person name="Ha J.M."/>
            <person name="Bae S."/>
            <person name="Jung H.Y."/>
            <person name="Kim M.K."/>
        </authorList>
    </citation>
    <scope>NUCLEOTIDE SEQUENCE [LARGE SCALE GENOMIC DNA]</scope>
    <source>
        <strain evidence="1 2">LCS9</strain>
    </source>
</reference>
<dbReference type="AlphaFoldDB" id="A0A172TRR8"/>
<keyword evidence="2" id="KW-1185">Reference proteome</keyword>
<sequence length="191" mass="21810">MPCLTIGSAYLPIGKHFRYFLDVGLYQQSNILIMEKPLLLRQYEYEIPTSRVMLPAVTKEGNNNDTENQPLLKVFFDFKNGHLKIEADWQYMVFASKYSEEAWIGYHENRVSIDASIYPALSINLNDSTCDGLVLPLEGYIEDGAILSSCSGLLALDKISASYEPHWKITTYLCDLQFDNCELNVQFPVYV</sequence>
<reference evidence="2" key="1">
    <citation type="submission" date="2015-01" db="EMBL/GenBank/DDBJ databases">
        <title>Flavisolibacter sp./LCS9/ whole genome sequencing.</title>
        <authorList>
            <person name="Kim M.K."/>
            <person name="Srinivasan S."/>
            <person name="Lee J.-J."/>
        </authorList>
    </citation>
    <scope>NUCLEOTIDE SEQUENCE [LARGE SCALE GENOMIC DNA]</scope>
    <source>
        <strain evidence="2">LCS9</strain>
    </source>
</reference>
<organism evidence="1 2">
    <name type="scientific">Flavisolibacter tropicus</name>
    <dbReference type="NCBI Taxonomy" id="1492898"/>
    <lineage>
        <taxon>Bacteria</taxon>
        <taxon>Pseudomonadati</taxon>
        <taxon>Bacteroidota</taxon>
        <taxon>Chitinophagia</taxon>
        <taxon>Chitinophagales</taxon>
        <taxon>Chitinophagaceae</taxon>
        <taxon>Flavisolibacter</taxon>
    </lineage>
</organism>
<gene>
    <name evidence="1" type="ORF">SY85_03380</name>
</gene>
<name>A0A172TRR8_9BACT</name>